<dbReference type="GO" id="GO:0008270">
    <property type="term" value="F:zinc ion binding"/>
    <property type="evidence" value="ECO:0007669"/>
    <property type="project" value="UniProtKB-KW"/>
</dbReference>
<dbReference type="InterPro" id="IPR052035">
    <property type="entry name" value="ZnF_BED_domain_contain"/>
</dbReference>
<keyword evidence="2" id="KW-0479">Metal-binding</keyword>
<dbReference type="Proteomes" id="UP000325313">
    <property type="component" value="Unassembled WGS sequence"/>
</dbReference>
<evidence type="ECO:0000313" key="7">
    <source>
        <dbReference type="Proteomes" id="UP000325313"/>
    </source>
</evidence>
<evidence type="ECO:0000256" key="4">
    <source>
        <dbReference type="ARBA" id="ARBA00022833"/>
    </source>
</evidence>
<keyword evidence="4" id="KW-0862">Zinc</keyword>
<sequence>MPPVVGENFGDIFVDYLDDMEILDALICITADNASSNSTLATRVEHRLGGIFFATTQLLGCMAHVINLAAHDGLKAFGCENIEVAGEQEVTLNRMDLNAIVNRPDGANVNLKTIISCIHGLATYVRGSPQRRETFQATIDFVNKQNTRRKPMWCAVPVPMPKAYSRGVGIA</sequence>
<evidence type="ECO:0000256" key="5">
    <source>
        <dbReference type="ARBA" id="ARBA00023242"/>
    </source>
</evidence>
<reference evidence="6 7" key="1">
    <citation type="submission" date="2019-05" db="EMBL/GenBank/DDBJ databases">
        <title>Emergence of the Ug99 lineage of the wheat stem rust pathogen through somatic hybridization.</title>
        <authorList>
            <person name="Li F."/>
            <person name="Upadhyaya N.M."/>
            <person name="Sperschneider J."/>
            <person name="Matny O."/>
            <person name="Nguyen-Phuc H."/>
            <person name="Mago R."/>
            <person name="Raley C."/>
            <person name="Miller M.E."/>
            <person name="Silverstein K.A.T."/>
            <person name="Henningsen E."/>
            <person name="Hirsch C.D."/>
            <person name="Visser B."/>
            <person name="Pretorius Z.A."/>
            <person name="Steffenson B.J."/>
            <person name="Schwessinger B."/>
            <person name="Dodds P.N."/>
            <person name="Figueroa M."/>
        </authorList>
    </citation>
    <scope>NUCLEOTIDE SEQUENCE [LARGE SCALE GENOMIC DNA]</scope>
    <source>
        <strain evidence="6 7">Ug99</strain>
    </source>
</reference>
<comment type="caution">
    <text evidence="6">The sequence shown here is derived from an EMBL/GenBank/DDBJ whole genome shotgun (WGS) entry which is preliminary data.</text>
</comment>
<organism evidence="6 7">
    <name type="scientific">Puccinia graminis f. sp. tritici</name>
    <dbReference type="NCBI Taxonomy" id="56615"/>
    <lineage>
        <taxon>Eukaryota</taxon>
        <taxon>Fungi</taxon>
        <taxon>Dikarya</taxon>
        <taxon>Basidiomycota</taxon>
        <taxon>Pucciniomycotina</taxon>
        <taxon>Pucciniomycetes</taxon>
        <taxon>Pucciniales</taxon>
        <taxon>Pucciniaceae</taxon>
        <taxon>Puccinia</taxon>
    </lineage>
</organism>
<keyword evidence="3" id="KW-0863">Zinc-finger</keyword>
<gene>
    <name evidence="6" type="ORF">PGTUg99_015649</name>
</gene>
<dbReference type="PANTHER" id="PTHR46481:SF10">
    <property type="entry name" value="ZINC FINGER BED DOMAIN-CONTAINING PROTEIN 39"/>
    <property type="match status" value="1"/>
</dbReference>
<dbReference type="PANTHER" id="PTHR46481">
    <property type="entry name" value="ZINC FINGER BED DOMAIN-CONTAINING PROTEIN 4"/>
    <property type="match status" value="1"/>
</dbReference>
<protein>
    <recommendedName>
        <fullName evidence="8">DUF659 domain-containing protein</fullName>
    </recommendedName>
</protein>
<accession>A0A5B0REV0</accession>
<dbReference type="AlphaFoldDB" id="A0A5B0REV0"/>
<evidence type="ECO:0008006" key="8">
    <source>
        <dbReference type="Google" id="ProtNLM"/>
    </source>
</evidence>
<name>A0A5B0REV0_PUCGR</name>
<evidence type="ECO:0000256" key="2">
    <source>
        <dbReference type="ARBA" id="ARBA00022723"/>
    </source>
</evidence>
<dbReference type="GO" id="GO:0005634">
    <property type="term" value="C:nucleus"/>
    <property type="evidence" value="ECO:0007669"/>
    <property type="project" value="UniProtKB-SubCell"/>
</dbReference>
<comment type="subcellular location">
    <subcellularLocation>
        <location evidence="1">Nucleus</location>
    </subcellularLocation>
</comment>
<keyword evidence="5" id="KW-0539">Nucleus</keyword>
<evidence type="ECO:0000256" key="3">
    <source>
        <dbReference type="ARBA" id="ARBA00022771"/>
    </source>
</evidence>
<evidence type="ECO:0000256" key="1">
    <source>
        <dbReference type="ARBA" id="ARBA00004123"/>
    </source>
</evidence>
<dbReference type="EMBL" id="VDEP01000205">
    <property type="protein sequence ID" value="KAA1123979.1"/>
    <property type="molecule type" value="Genomic_DNA"/>
</dbReference>
<proteinExistence type="predicted"/>
<evidence type="ECO:0000313" key="6">
    <source>
        <dbReference type="EMBL" id="KAA1123979.1"/>
    </source>
</evidence>